<proteinExistence type="predicted"/>
<keyword evidence="1" id="KW-0472">Membrane</keyword>
<dbReference type="STRING" id="225937.HP15_1733"/>
<protein>
    <submittedName>
        <fullName evidence="2">Uncharacterized protein</fullName>
    </submittedName>
</protein>
<evidence type="ECO:0000313" key="3">
    <source>
        <dbReference type="Proteomes" id="UP000007077"/>
    </source>
</evidence>
<sequence length="180" mass="19514">MSSASLETFASAGENPIMPARFVREAVMLRAIAVTGLILAVVVAGVFGWRLLGDTGETSGGESQTVQCDLLESGPCQWSNGSGDWQVALNTMGVGAQGTEYQLTVATPERPERFLAVLRGESMYMGEYPVPLGKESENQYSARFTAPFCTVDGKMTWRIDLQQGQELIENIPVKLVFQAE</sequence>
<dbReference type="Proteomes" id="UP000007077">
    <property type="component" value="Chromosome"/>
</dbReference>
<dbReference type="KEGG" id="mad:HP15_1733"/>
<dbReference type="AlphaFoldDB" id="E4PNK3"/>
<dbReference type="HOGENOM" id="CLU_1765818_0_0_6"/>
<organism evidence="2 3">
    <name type="scientific">Marinobacter adhaerens (strain DSM 23420 / HP15)</name>
    <dbReference type="NCBI Taxonomy" id="225937"/>
    <lineage>
        <taxon>Bacteria</taxon>
        <taxon>Pseudomonadati</taxon>
        <taxon>Pseudomonadota</taxon>
        <taxon>Gammaproteobacteria</taxon>
        <taxon>Pseudomonadales</taxon>
        <taxon>Marinobacteraceae</taxon>
        <taxon>Marinobacter</taxon>
    </lineage>
</organism>
<reference evidence="2 3" key="1">
    <citation type="journal article" date="2010" name="Stand. Genomic Sci.">
        <title>Complete genome sequence of Marinobacter adhaerens type strain (HP15), a diatom-interacting marine microorganism.</title>
        <authorList>
            <person name="Gardes A."/>
            <person name="Kaeppel E."/>
            <person name="Shehzad A."/>
            <person name="Seebah S."/>
            <person name="Teeling H."/>
            <person name="Yarza P."/>
            <person name="Glockner F.O."/>
            <person name="Grossart H.P."/>
            <person name="Ullrich M.S."/>
        </authorList>
    </citation>
    <scope>NUCLEOTIDE SEQUENCE [LARGE SCALE GENOMIC DNA]</scope>
    <source>
        <strain evidence="3">DSM 23420 / HP15</strain>
    </source>
</reference>
<name>E4PNK3_MARAH</name>
<accession>E4PNK3</accession>
<feature type="transmembrane region" description="Helical" evidence="1">
    <location>
        <begin position="27"/>
        <end position="49"/>
    </location>
</feature>
<gene>
    <name evidence="2" type="ordered locus">HP15_1733</name>
</gene>
<keyword evidence="1" id="KW-1133">Transmembrane helix</keyword>
<dbReference type="EMBL" id="CP001978">
    <property type="protein sequence ID" value="ADP97497.1"/>
    <property type="molecule type" value="Genomic_DNA"/>
</dbReference>
<reference evidence="3" key="2">
    <citation type="submission" date="2010-02" db="EMBL/GenBank/DDBJ databases">
        <title>Complete genome sequence of Marinobacter adhaerens type strain (HP15).</title>
        <authorList>
            <person name="Gaerdes A.A.M."/>
            <person name="Kaeppel E."/>
            <person name="Shezad A."/>
            <person name="Seebah S."/>
            <person name="Teeling H."/>
            <person name="Yarza P."/>
            <person name="Gloeckner F.O."/>
            <person name="Ullrich M.S."/>
        </authorList>
    </citation>
    <scope>NUCLEOTIDE SEQUENCE [LARGE SCALE GENOMIC DNA]</scope>
    <source>
        <strain evidence="3">DSM 23420 / HP15</strain>
    </source>
</reference>
<evidence type="ECO:0000256" key="1">
    <source>
        <dbReference type="SAM" id="Phobius"/>
    </source>
</evidence>
<evidence type="ECO:0000313" key="2">
    <source>
        <dbReference type="EMBL" id="ADP97497.1"/>
    </source>
</evidence>
<keyword evidence="1" id="KW-0812">Transmembrane</keyword>
<dbReference type="PATRIC" id="fig|225937.3.peg.1741"/>